<reference evidence="8 9" key="1">
    <citation type="submission" date="2018-06" db="EMBL/GenBank/DDBJ databases">
        <title>Genome sequencing of Oceanotoga sp. sy52.</title>
        <authorList>
            <person name="Mori K."/>
        </authorList>
    </citation>
    <scope>NUCLEOTIDE SEQUENCE [LARGE SCALE GENOMIC DNA]</scope>
    <source>
        <strain evidence="9">sy52</strain>
    </source>
</reference>
<keyword evidence="2" id="KW-1003">Cell membrane</keyword>
<protein>
    <submittedName>
        <fullName evidence="8">Membrane protein</fullName>
    </submittedName>
</protein>
<dbReference type="InParanoid" id="A0A7G1G566"/>
<accession>A0A7G1G566</accession>
<organism evidence="8 9">
    <name type="scientific">Tepiditoga spiralis</name>
    <dbReference type="NCBI Taxonomy" id="2108365"/>
    <lineage>
        <taxon>Bacteria</taxon>
        <taxon>Thermotogati</taxon>
        <taxon>Thermotogota</taxon>
        <taxon>Thermotogae</taxon>
        <taxon>Petrotogales</taxon>
        <taxon>Petrotogaceae</taxon>
        <taxon>Tepiditoga</taxon>
    </lineage>
</organism>
<evidence type="ECO:0000256" key="6">
    <source>
        <dbReference type="SAM" id="Phobius"/>
    </source>
</evidence>
<keyword evidence="4 6" id="KW-1133">Transmembrane helix</keyword>
<feature type="transmembrane region" description="Helical" evidence="6">
    <location>
        <begin position="98"/>
        <end position="119"/>
    </location>
</feature>
<dbReference type="GO" id="GO:0005886">
    <property type="term" value="C:plasma membrane"/>
    <property type="evidence" value="ECO:0007669"/>
    <property type="project" value="UniProtKB-SubCell"/>
</dbReference>
<feature type="domain" description="EamA" evidence="7">
    <location>
        <begin position="8"/>
        <end position="142"/>
    </location>
</feature>
<evidence type="ECO:0000259" key="7">
    <source>
        <dbReference type="Pfam" id="PF00892"/>
    </source>
</evidence>
<keyword evidence="3 6" id="KW-0812">Transmembrane</keyword>
<comment type="subcellular location">
    <subcellularLocation>
        <location evidence="1">Cell membrane</location>
        <topology evidence="1">Multi-pass membrane protein</topology>
    </subcellularLocation>
</comment>
<evidence type="ECO:0000313" key="8">
    <source>
        <dbReference type="EMBL" id="BBE29933.1"/>
    </source>
</evidence>
<dbReference type="RefSeq" id="WP_190615076.1">
    <property type="nucleotide sequence ID" value="NZ_AP018712.1"/>
</dbReference>
<feature type="transmembrane region" description="Helical" evidence="6">
    <location>
        <begin position="69"/>
        <end position="92"/>
    </location>
</feature>
<feature type="transmembrane region" description="Helical" evidence="6">
    <location>
        <begin position="245"/>
        <end position="265"/>
    </location>
</feature>
<dbReference type="PANTHER" id="PTHR32322">
    <property type="entry name" value="INNER MEMBRANE TRANSPORTER"/>
    <property type="match status" value="1"/>
</dbReference>
<evidence type="ECO:0000256" key="1">
    <source>
        <dbReference type="ARBA" id="ARBA00004651"/>
    </source>
</evidence>
<feature type="transmembrane region" description="Helical" evidence="6">
    <location>
        <begin position="213"/>
        <end position="233"/>
    </location>
</feature>
<dbReference type="SUPFAM" id="SSF103481">
    <property type="entry name" value="Multidrug resistance efflux transporter EmrE"/>
    <property type="match status" value="2"/>
</dbReference>
<dbReference type="InterPro" id="IPR000620">
    <property type="entry name" value="EamA_dom"/>
</dbReference>
<evidence type="ECO:0000256" key="5">
    <source>
        <dbReference type="ARBA" id="ARBA00023136"/>
    </source>
</evidence>
<feature type="transmembrane region" description="Helical" evidence="6">
    <location>
        <begin position="7"/>
        <end position="26"/>
    </location>
</feature>
<keyword evidence="9" id="KW-1185">Reference proteome</keyword>
<dbReference type="InterPro" id="IPR037185">
    <property type="entry name" value="EmrE-like"/>
</dbReference>
<keyword evidence="5 6" id="KW-0472">Membrane</keyword>
<proteinExistence type="predicted"/>
<dbReference type="KEGG" id="ocy:OSSY52_00740"/>
<dbReference type="Proteomes" id="UP000516361">
    <property type="component" value="Chromosome"/>
</dbReference>
<dbReference type="PANTHER" id="PTHR32322:SF18">
    <property type="entry name" value="S-ADENOSYLMETHIONINE_S-ADENOSYLHOMOCYSTEINE TRANSPORTER"/>
    <property type="match status" value="1"/>
</dbReference>
<feature type="transmembrane region" description="Helical" evidence="6">
    <location>
        <begin position="271"/>
        <end position="289"/>
    </location>
</feature>
<dbReference type="FunCoup" id="A0A7G1G566">
    <property type="interactions" value="46"/>
</dbReference>
<feature type="transmembrane region" description="Helical" evidence="6">
    <location>
        <begin position="182"/>
        <end position="201"/>
    </location>
</feature>
<feature type="domain" description="EamA" evidence="7">
    <location>
        <begin position="152"/>
        <end position="287"/>
    </location>
</feature>
<feature type="transmembrane region" description="Helical" evidence="6">
    <location>
        <begin position="151"/>
        <end position="170"/>
    </location>
</feature>
<sequence>MNSKKFLGWAYLFITIFFFSTIEVATKPFLNIFNPFQITFLRFFIGGLFILLYLFLTKQIKNFQFSFKNLMLMCFIGSLNSLLSMSLLQFSIKFSNASTAAILISANPIFVLILASIILNEKITLKKIISLIVGIIGIIIILLSNNTGDSYLGLLFGLLSTFSFAFYTVMVKRYLSNIPSNIFVAFSFLMSSIPFYIVLKILKIPVFEFNGNFQIYLMLFYISIFVTGIAYITFFKALTILDASLGSFSFLLKPVISTILAYYFLNEVPNKLKLIGTIFVVLSVGILALKFQQKNN</sequence>
<evidence type="ECO:0000313" key="9">
    <source>
        <dbReference type="Proteomes" id="UP000516361"/>
    </source>
</evidence>
<dbReference type="Gene3D" id="1.10.3730.20">
    <property type="match status" value="1"/>
</dbReference>
<dbReference type="EMBL" id="AP018712">
    <property type="protein sequence ID" value="BBE29933.1"/>
    <property type="molecule type" value="Genomic_DNA"/>
</dbReference>
<dbReference type="InterPro" id="IPR050638">
    <property type="entry name" value="AA-Vitamin_Transporters"/>
</dbReference>
<evidence type="ECO:0000256" key="2">
    <source>
        <dbReference type="ARBA" id="ARBA00022475"/>
    </source>
</evidence>
<dbReference type="AlphaFoldDB" id="A0A7G1G566"/>
<dbReference type="Pfam" id="PF00892">
    <property type="entry name" value="EamA"/>
    <property type="match status" value="2"/>
</dbReference>
<feature type="transmembrane region" description="Helical" evidence="6">
    <location>
        <begin position="38"/>
        <end position="57"/>
    </location>
</feature>
<gene>
    <name evidence="8" type="ORF">OSSY52_00740</name>
</gene>
<feature type="transmembrane region" description="Helical" evidence="6">
    <location>
        <begin position="128"/>
        <end position="145"/>
    </location>
</feature>
<evidence type="ECO:0000256" key="3">
    <source>
        <dbReference type="ARBA" id="ARBA00022692"/>
    </source>
</evidence>
<name>A0A7G1G566_9BACT</name>
<evidence type="ECO:0000256" key="4">
    <source>
        <dbReference type="ARBA" id="ARBA00022989"/>
    </source>
</evidence>